<protein>
    <submittedName>
        <fullName evidence="1">Pyridoxamine 5'-phosphate oxidase family protein</fullName>
    </submittedName>
</protein>
<evidence type="ECO:0000313" key="2">
    <source>
        <dbReference type="Proteomes" id="UP001596266"/>
    </source>
</evidence>
<dbReference type="Proteomes" id="UP001596266">
    <property type="component" value="Unassembled WGS sequence"/>
</dbReference>
<comment type="caution">
    <text evidence="1">The sequence shown here is derived from an EMBL/GenBank/DDBJ whole genome shotgun (WGS) entry which is preliminary data.</text>
</comment>
<dbReference type="SUPFAM" id="SSF50475">
    <property type="entry name" value="FMN-binding split barrel"/>
    <property type="match status" value="1"/>
</dbReference>
<dbReference type="InterPro" id="IPR012349">
    <property type="entry name" value="Split_barrel_FMN-bd"/>
</dbReference>
<evidence type="ECO:0000313" key="1">
    <source>
        <dbReference type="EMBL" id="MFC6395944.1"/>
    </source>
</evidence>
<keyword evidence="2" id="KW-1185">Reference proteome</keyword>
<dbReference type="InterPro" id="IPR024747">
    <property type="entry name" value="Pyridox_Oxase-rel"/>
</dbReference>
<proteinExistence type="predicted"/>
<dbReference type="RefSeq" id="WP_343885984.1">
    <property type="nucleotide sequence ID" value="NZ_BAAAKI010000012.1"/>
</dbReference>
<sequence>MDGYFTALDEQECARLLKENQVGRVAFHGPGGMTIIPVAYLFDGARLVLSTGGGTALGGLADDTPVAFEVDEFDPETRNGWSVMARGRIRVTENAKERPSAPMPWAPGPRDQVRIIKVTGLSGRAVSDREG</sequence>
<organism evidence="1 2">
    <name type="scientific">Luteococcus sanguinis</name>
    <dbReference type="NCBI Taxonomy" id="174038"/>
    <lineage>
        <taxon>Bacteria</taxon>
        <taxon>Bacillati</taxon>
        <taxon>Actinomycetota</taxon>
        <taxon>Actinomycetes</taxon>
        <taxon>Propionibacteriales</taxon>
        <taxon>Propionibacteriaceae</taxon>
        <taxon>Luteococcus</taxon>
    </lineage>
</organism>
<dbReference type="EMBL" id="JBHSUA010000008">
    <property type="protein sequence ID" value="MFC6395944.1"/>
    <property type="molecule type" value="Genomic_DNA"/>
</dbReference>
<dbReference type="Pfam" id="PF12900">
    <property type="entry name" value="Pyridox_ox_2"/>
    <property type="match status" value="1"/>
</dbReference>
<name>A0ABW1WZP1_9ACTN</name>
<accession>A0ABW1WZP1</accession>
<dbReference type="Gene3D" id="2.30.110.10">
    <property type="entry name" value="Electron Transport, Fmn-binding Protein, Chain A"/>
    <property type="match status" value="1"/>
</dbReference>
<reference evidence="2" key="1">
    <citation type="journal article" date="2019" name="Int. J. Syst. Evol. Microbiol.">
        <title>The Global Catalogue of Microorganisms (GCM) 10K type strain sequencing project: providing services to taxonomists for standard genome sequencing and annotation.</title>
        <authorList>
            <consortium name="The Broad Institute Genomics Platform"/>
            <consortium name="The Broad Institute Genome Sequencing Center for Infectious Disease"/>
            <person name="Wu L."/>
            <person name="Ma J."/>
        </authorList>
    </citation>
    <scope>NUCLEOTIDE SEQUENCE [LARGE SCALE GENOMIC DNA]</scope>
    <source>
        <strain evidence="2">CGMCC 1.15277</strain>
    </source>
</reference>
<gene>
    <name evidence="1" type="ORF">ACFP57_02895</name>
</gene>